<dbReference type="Proteomes" id="UP001054945">
    <property type="component" value="Unassembled WGS sequence"/>
</dbReference>
<name>A0AAV4ULM7_CAEEX</name>
<dbReference type="EMBL" id="BPLR01013083">
    <property type="protein sequence ID" value="GIY58619.1"/>
    <property type="molecule type" value="Genomic_DNA"/>
</dbReference>
<dbReference type="AlphaFoldDB" id="A0AAV4ULM7"/>
<gene>
    <name evidence="1" type="ORF">CEXT_444691</name>
</gene>
<organism evidence="1 2">
    <name type="scientific">Caerostris extrusa</name>
    <name type="common">Bark spider</name>
    <name type="synonym">Caerostris bankana</name>
    <dbReference type="NCBI Taxonomy" id="172846"/>
    <lineage>
        <taxon>Eukaryota</taxon>
        <taxon>Metazoa</taxon>
        <taxon>Ecdysozoa</taxon>
        <taxon>Arthropoda</taxon>
        <taxon>Chelicerata</taxon>
        <taxon>Arachnida</taxon>
        <taxon>Araneae</taxon>
        <taxon>Araneomorphae</taxon>
        <taxon>Entelegynae</taxon>
        <taxon>Araneoidea</taxon>
        <taxon>Araneidae</taxon>
        <taxon>Caerostris</taxon>
    </lineage>
</organism>
<evidence type="ECO:0000313" key="2">
    <source>
        <dbReference type="Proteomes" id="UP001054945"/>
    </source>
</evidence>
<reference evidence="1 2" key="1">
    <citation type="submission" date="2021-06" db="EMBL/GenBank/DDBJ databases">
        <title>Caerostris extrusa draft genome.</title>
        <authorList>
            <person name="Kono N."/>
            <person name="Arakawa K."/>
        </authorList>
    </citation>
    <scope>NUCLEOTIDE SEQUENCE [LARGE SCALE GENOMIC DNA]</scope>
</reference>
<keyword evidence="2" id="KW-1185">Reference proteome</keyword>
<proteinExistence type="predicted"/>
<accession>A0AAV4ULM7</accession>
<protein>
    <submittedName>
        <fullName evidence="1">Uncharacterized protein</fullName>
    </submittedName>
</protein>
<sequence>MAEDGYPNMSDLTLTARMSIRLLSVVAFFECGQGLCLRWWALAITPVCHKSFACVMSLLRTKSSFIAFGGQRCKSVVYLMRMCKAIVDRQRMLTMEPTMANHQSAVRKAFCTFSFYKYSQIAIQNAKVNNRYPVAIFALLIYKSLAKSFTI</sequence>
<comment type="caution">
    <text evidence="1">The sequence shown here is derived from an EMBL/GenBank/DDBJ whole genome shotgun (WGS) entry which is preliminary data.</text>
</comment>
<evidence type="ECO:0000313" key="1">
    <source>
        <dbReference type="EMBL" id="GIY58619.1"/>
    </source>
</evidence>